<keyword evidence="4" id="KW-1185">Reference proteome</keyword>
<accession>A0ABR9REY5</accession>
<dbReference type="Proteomes" id="UP000806211">
    <property type="component" value="Unassembled WGS sequence"/>
</dbReference>
<dbReference type="PANTHER" id="PTHR43153">
    <property type="entry name" value="ELECTRON TRANSFER FLAVOPROTEIN ALPHA"/>
    <property type="match status" value="1"/>
</dbReference>
<dbReference type="InterPro" id="IPR001308">
    <property type="entry name" value="ETF_a/FixB"/>
</dbReference>
<evidence type="ECO:0000313" key="4">
    <source>
        <dbReference type="Proteomes" id="UP000806211"/>
    </source>
</evidence>
<name>A0ABR9REY5_9FIRM</name>
<dbReference type="InterPro" id="IPR014731">
    <property type="entry name" value="ETF_asu_C"/>
</dbReference>
<dbReference type="RefSeq" id="WP_087287365.1">
    <property type="nucleotide sequence ID" value="NZ_AP031438.1"/>
</dbReference>
<evidence type="ECO:0000259" key="2">
    <source>
        <dbReference type="SMART" id="SM00893"/>
    </source>
</evidence>
<sequence>MDWGNCKDILVFLEQKEGKVVNVSLEALTPARTLAGLTGGKVLALAVGTDNAAAAEKAAPLCDGVLSVEGAAFSDGCSDAMVCALEAMVNKYAPAAVLAGNTPLGRELTARLDARKGLGSVQDATALKIDNGTPVWTVPLYGGTVLNDVVVDTLPVVATVRSGAFSKPEAGEAAPVTAEAVEVPADAIKTKVVEAVKEISESVNLEEAKVIVTGGRGMGSQENFALVEELAQLLGGVVGATRPAIEEGWVSRAHQVGQSGKIVSPALYIACGVSGATQHVSGMTGSGYVVAINKDEDAPIFDVADVGIVGDVMKVLPAMIEEIRKRKAE</sequence>
<feature type="domain" description="Electron transfer flavoprotein alpha/beta-subunit N-terminal" evidence="2">
    <location>
        <begin position="9"/>
        <end position="196"/>
    </location>
</feature>
<comment type="similarity">
    <text evidence="1">Belongs to the ETF alpha-subunit/FixB family.</text>
</comment>
<reference evidence="3 4" key="1">
    <citation type="submission" date="2020-10" db="EMBL/GenBank/DDBJ databases">
        <title>ChiBAC.</title>
        <authorList>
            <person name="Zenner C."/>
            <person name="Hitch T.C.A."/>
            <person name="Clavel T."/>
        </authorList>
    </citation>
    <scope>NUCLEOTIDE SEQUENCE [LARGE SCALE GENOMIC DNA]</scope>
    <source>
        <strain evidence="3 4">DSM 107456</strain>
    </source>
</reference>
<dbReference type="InterPro" id="IPR029035">
    <property type="entry name" value="DHS-like_NAD/FAD-binding_dom"/>
</dbReference>
<evidence type="ECO:0000256" key="1">
    <source>
        <dbReference type="ARBA" id="ARBA00005817"/>
    </source>
</evidence>
<evidence type="ECO:0000313" key="3">
    <source>
        <dbReference type="EMBL" id="MBE5057273.1"/>
    </source>
</evidence>
<dbReference type="Pfam" id="PF00766">
    <property type="entry name" value="ETF_alpha"/>
    <property type="match status" value="1"/>
</dbReference>
<dbReference type="SUPFAM" id="SSF52467">
    <property type="entry name" value="DHS-like NAD/FAD-binding domain"/>
    <property type="match status" value="1"/>
</dbReference>
<organism evidence="3 4">
    <name type="scientific">Pseudoflavonifractor gallinarum</name>
    <dbReference type="NCBI Taxonomy" id="2779352"/>
    <lineage>
        <taxon>Bacteria</taxon>
        <taxon>Bacillati</taxon>
        <taxon>Bacillota</taxon>
        <taxon>Clostridia</taxon>
        <taxon>Eubacteriales</taxon>
        <taxon>Oscillospiraceae</taxon>
        <taxon>Pseudoflavonifractor</taxon>
    </lineage>
</organism>
<dbReference type="SUPFAM" id="SSF52402">
    <property type="entry name" value="Adenine nucleotide alpha hydrolases-like"/>
    <property type="match status" value="1"/>
</dbReference>
<dbReference type="PANTHER" id="PTHR43153:SF1">
    <property type="entry name" value="ELECTRON TRANSFER FLAVOPROTEIN SUBUNIT ALPHA, MITOCHONDRIAL"/>
    <property type="match status" value="1"/>
</dbReference>
<dbReference type="Gene3D" id="3.40.50.1220">
    <property type="entry name" value="TPP-binding domain"/>
    <property type="match status" value="1"/>
</dbReference>
<proteinExistence type="inferred from homology"/>
<dbReference type="EMBL" id="JADCKF010000018">
    <property type="protein sequence ID" value="MBE5057273.1"/>
    <property type="molecule type" value="Genomic_DNA"/>
</dbReference>
<dbReference type="Gene3D" id="3.40.50.620">
    <property type="entry name" value="HUPs"/>
    <property type="match status" value="1"/>
</dbReference>
<comment type="caution">
    <text evidence="3">The sequence shown here is derived from an EMBL/GenBank/DDBJ whole genome shotgun (WGS) entry which is preliminary data.</text>
</comment>
<dbReference type="InterPro" id="IPR014729">
    <property type="entry name" value="Rossmann-like_a/b/a_fold"/>
</dbReference>
<gene>
    <name evidence="3" type="ORF">INF37_14955</name>
</gene>
<dbReference type="SMART" id="SM00893">
    <property type="entry name" value="ETF"/>
    <property type="match status" value="1"/>
</dbReference>
<dbReference type="Pfam" id="PF01012">
    <property type="entry name" value="ETF"/>
    <property type="match status" value="1"/>
</dbReference>
<protein>
    <submittedName>
        <fullName evidence="3">Electron transfer flavoprotein subunit alpha/FixB family protein</fullName>
    </submittedName>
</protein>
<dbReference type="PIRSF" id="PIRSF000089">
    <property type="entry name" value="Electra_flavoP_a"/>
    <property type="match status" value="1"/>
</dbReference>
<dbReference type="InterPro" id="IPR014730">
    <property type="entry name" value="ETF_a/b_N"/>
</dbReference>